<dbReference type="Gene3D" id="3.30.710.10">
    <property type="entry name" value="Potassium Channel Kv1.1, Chain A"/>
    <property type="match status" value="2"/>
</dbReference>
<dbReference type="EMBL" id="JAPUFD010000007">
    <property type="protein sequence ID" value="MDI1488152.1"/>
    <property type="molecule type" value="Genomic_DNA"/>
</dbReference>
<dbReference type="InterPro" id="IPR000210">
    <property type="entry name" value="BTB/POZ_dom"/>
</dbReference>
<dbReference type="PANTHER" id="PTHR47843:SF2">
    <property type="entry name" value="BTB DOMAIN-CONTAINING PROTEIN"/>
    <property type="match status" value="1"/>
</dbReference>
<gene>
    <name evidence="3" type="ORF">OHK93_007426</name>
</gene>
<dbReference type="SUPFAM" id="SSF54695">
    <property type="entry name" value="POZ domain"/>
    <property type="match status" value="2"/>
</dbReference>
<evidence type="ECO:0000313" key="4">
    <source>
        <dbReference type="Proteomes" id="UP001161017"/>
    </source>
</evidence>
<organism evidence="3 4">
    <name type="scientific">Ramalina farinacea</name>
    <dbReference type="NCBI Taxonomy" id="258253"/>
    <lineage>
        <taxon>Eukaryota</taxon>
        <taxon>Fungi</taxon>
        <taxon>Dikarya</taxon>
        <taxon>Ascomycota</taxon>
        <taxon>Pezizomycotina</taxon>
        <taxon>Lecanoromycetes</taxon>
        <taxon>OSLEUM clade</taxon>
        <taxon>Lecanoromycetidae</taxon>
        <taxon>Lecanorales</taxon>
        <taxon>Lecanorineae</taxon>
        <taxon>Ramalinaceae</taxon>
        <taxon>Ramalina</taxon>
    </lineage>
</organism>
<dbReference type="SMART" id="SM00225">
    <property type="entry name" value="BTB"/>
    <property type="match status" value="2"/>
</dbReference>
<feature type="compositionally biased region" description="Polar residues" evidence="1">
    <location>
        <begin position="1"/>
        <end position="19"/>
    </location>
</feature>
<proteinExistence type="predicted"/>
<sequence>MDQETSQKPPNHPDNTSSLKLGGAGIVTINVGPELQPFKIHRPLICDASTFFNTAFTSKFKEGADLSISLPDDDSEIFEIVAQWLYTKQYCYALDKNDALSRKMVQPVQLDIFADKYGIPALQQGVIRVFFAAAKASQEEPPVSMIEHVYNNTSRNDKLRLLLVDWWWMFRYTKLPLPLDSNWLYGGVEIVTINVGPKAKPFKIHKSLLCDNSVFFKAAFSHQMKEAEEQTVKVEEDQETFDLFTHWLYTDVYTFPAARIHANGGYLMQPARLYALAEKYEVIRLKECLIKGFFAAGQKNECQPTGIVVGYIYANTANGDSLRYLLADWWTWKIGYTTFPTSDSLDWMNETPEFAVDLVLGMKTKNYDRDPFQAATAERYLSYA</sequence>
<dbReference type="AlphaFoldDB" id="A0AA43QLN5"/>
<dbReference type="Proteomes" id="UP001161017">
    <property type="component" value="Unassembled WGS sequence"/>
</dbReference>
<accession>A0AA43QLN5</accession>
<protein>
    <recommendedName>
        <fullName evidence="2">BTB domain-containing protein</fullName>
    </recommendedName>
</protein>
<feature type="domain" description="BTB" evidence="2">
    <location>
        <begin position="189"/>
        <end position="257"/>
    </location>
</feature>
<keyword evidence="4" id="KW-1185">Reference proteome</keyword>
<dbReference type="Pfam" id="PF00651">
    <property type="entry name" value="BTB"/>
    <property type="match status" value="2"/>
</dbReference>
<evidence type="ECO:0000313" key="3">
    <source>
        <dbReference type="EMBL" id="MDI1488152.1"/>
    </source>
</evidence>
<evidence type="ECO:0000256" key="1">
    <source>
        <dbReference type="SAM" id="MobiDB-lite"/>
    </source>
</evidence>
<dbReference type="InterPro" id="IPR011333">
    <property type="entry name" value="SKP1/BTB/POZ_sf"/>
</dbReference>
<reference evidence="3" key="1">
    <citation type="journal article" date="2023" name="Genome Biol. Evol.">
        <title>First Whole Genome Sequence and Flow Cytometry Genome Size Data for the Lichen-Forming Fungus Ramalina farinacea (Ascomycota).</title>
        <authorList>
            <person name="Llewellyn T."/>
            <person name="Mian S."/>
            <person name="Hill R."/>
            <person name="Leitch I.J."/>
            <person name="Gaya E."/>
        </authorList>
    </citation>
    <scope>NUCLEOTIDE SEQUENCE</scope>
    <source>
        <strain evidence="3">LIQ254RAFAR</strain>
    </source>
</reference>
<dbReference type="PANTHER" id="PTHR47843">
    <property type="entry name" value="BTB DOMAIN-CONTAINING PROTEIN-RELATED"/>
    <property type="match status" value="1"/>
</dbReference>
<name>A0AA43QLN5_9LECA</name>
<feature type="domain" description="BTB" evidence="2">
    <location>
        <begin position="27"/>
        <end position="94"/>
    </location>
</feature>
<feature type="region of interest" description="Disordered" evidence="1">
    <location>
        <begin position="1"/>
        <end position="21"/>
    </location>
</feature>
<evidence type="ECO:0000259" key="2">
    <source>
        <dbReference type="PROSITE" id="PS50097"/>
    </source>
</evidence>
<dbReference type="CDD" id="cd18186">
    <property type="entry name" value="BTB_POZ_ZBTB_KLHL-like"/>
    <property type="match status" value="2"/>
</dbReference>
<comment type="caution">
    <text evidence="3">The sequence shown here is derived from an EMBL/GenBank/DDBJ whole genome shotgun (WGS) entry which is preliminary data.</text>
</comment>
<dbReference type="PROSITE" id="PS50097">
    <property type="entry name" value="BTB"/>
    <property type="match status" value="2"/>
</dbReference>